<dbReference type="OrthoDB" id="3098at2759"/>
<dbReference type="GO" id="GO:0031965">
    <property type="term" value="C:nuclear membrane"/>
    <property type="evidence" value="ECO:0007669"/>
    <property type="project" value="UniProtKB-SubCell"/>
</dbReference>
<dbReference type="GO" id="GO:0017056">
    <property type="term" value="F:structural constituent of nuclear pore"/>
    <property type="evidence" value="ECO:0007669"/>
    <property type="project" value="UniProtKB-UniRule"/>
</dbReference>
<sequence>MDNDLNRSLRMLEESLASPGTTKFKERNKNRYADLSLTLLPHEYQHLMERDESLANTKILLTGSSKPKEKNRSKLVDLSITLAPHEVRYLMDGDTHTAYTSPFSTYLEGDKTIAGSILRANEPWKSTANSLYNEFYETLQAHSDGHEVFEIISDLARCCSDALQVIQGLKTKVSKEDDAEYAWLENEKNTWRLLFVLYQDRLSTLNLNKDEQIGGLYFGTSEKLCVSHLFKTDNLLRESQLVIDWLEYSAAERDNETLHFADMTVGWENTLHQLQSAETIVFESSRKIVSSLHPDAPHHEKLPLHDLDMEDEARLCRRMFQEIRCGKLEQAKALCVNCGHAWRAALLEGWRLFHNPNLSYDIVLDECMDTDSVDKETSVREIMKEEDLQVTEGNANRDIWKKMAYLYCQKPYLNVYEKAAVAAYCGHLHALLAVSNNWEDNLWAYMRVLVDIRVESEIRDSIDKLYQQLPEEYWDQKMSLNKVFSCLEASENSTVRTEAKMQDYIIQKYVILDEIPKLMEALNEWVEDPTTSSQFLRFVAHLVLFLELIGQSGQKDVTEKVVQA</sequence>
<accession>A0A8K0GIA2</accession>
<gene>
    <name evidence="10" type="ORF">ILUMI_05870</name>
</gene>
<evidence type="ECO:0000256" key="3">
    <source>
        <dbReference type="ARBA" id="ARBA00022816"/>
    </source>
</evidence>
<dbReference type="GO" id="GO:0031080">
    <property type="term" value="C:nuclear pore outer ring"/>
    <property type="evidence" value="ECO:0007669"/>
    <property type="project" value="TreeGrafter"/>
</dbReference>
<keyword evidence="4" id="KW-0653">Protein transport</keyword>
<evidence type="ECO:0000256" key="8">
    <source>
        <dbReference type="ARBA" id="ARBA00023242"/>
    </source>
</evidence>
<name>A0A8K0GIA2_IGNLU</name>
<dbReference type="GO" id="GO:0006406">
    <property type="term" value="P:mRNA export from nucleus"/>
    <property type="evidence" value="ECO:0007669"/>
    <property type="project" value="TreeGrafter"/>
</dbReference>
<keyword evidence="8 9" id="KW-0539">Nucleus</keyword>
<proteinExistence type="inferred from homology"/>
<evidence type="ECO:0000256" key="7">
    <source>
        <dbReference type="ARBA" id="ARBA00023136"/>
    </source>
</evidence>
<evidence type="ECO:0000256" key="6">
    <source>
        <dbReference type="ARBA" id="ARBA00023132"/>
    </source>
</evidence>
<dbReference type="EMBL" id="VTPC01002273">
    <property type="protein sequence ID" value="KAF2900316.1"/>
    <property type="molecule type" value="Genomic_DNA"/>
</dbReference>
<keyword evidence="3" id="KW-0509">mRNA transport</keyword>
<reference evidence="10" key="1">
    <citation type="submission" date="2019-08" db="EMBL/GenBank/DDBJ databases">
        <title>The genome of the North American firefly Photinus pyralis.</title>
        <authorList>
            <consortium name="Photinus pyralis genome working group"/>
            <person name="Fallon T.R."/>
            <person name="Sander Lower S.E."/>
            <person name="Weng J.-K."/>
        </authorList>
    </citation>
    <scope>NUCLEOTIDE SEQUENCE</scope>
    <source>
        <strain evidence="10">TRF0915ILg1</strain>
        <tissue evidence="10">Whole body</tissue>
    </source>
</reference>
<comment type="subunit">
    <text evidence="9">Part of the nuclear pore complex (NPC).</text>
</comment>
<dbReference type="PANTHER" id="PTHR13003">
    <property type="entry name" value="NUP107-RELATED"/>
    <property type="match status" value="1"/>
</dbReference>
<evidence type="ECO:0000256" key="2">
    <source>
        <dbReference type="ARBA" id="ARBA00022448"/>
    </source>
</evidence>
<evidence type="ECO:0000256" key="1">
    <source>
        <dbReference type="ARBA" id="ARBA00009510"/>
    </source>
</evidence>
<keyword evidence="7 9" id="KW-0472">Membrane</keyword>
<dbReference type="Proteomes" id="UP000801492">
    <property type="component" value="Unassembled WGS sequence"/>
</dbReference>
<dbReference type="InterPro" id="IPR007252">
    <property type="entry name" value="Nup84/Nup107"/>
</dbReference>
<organism evidence="10 11">
    <name type="scientific">Ignelater luminosus</name>
    <name type="common">Cucubano</name>
    <name type="synonym">Pyrophorus luminosus</name>
    <dbReference type="NCBI Taxonomy" id="2038154"/>
    <lineage>
        <taxon>Eukaryota</taxon>
        <taxon>Metazoa</taxon>
        <taxon>Ecdysozoa</taxon>
        <taxon>Arthropoda</taxon>
        <taxon>Hexapoda</taxon>
        <taxon>Insecta</taxon>
        <taxon>Pterygota</taxon>
        <taxon>Neoptera</taxon>
        <taxon>Endopterygota</taxon>
        <taxon>Coleoptera</taxon>
        <taxon>Polyphaga</taxon>
        <taxon>Elateriformia</taxon>
        <taxon>Elateroidea</taxon>
        <taxon>Elateridae</taxon>
        <taxon>Agrypninae</taxon>
        <taxon>Pyrophorini</taxon>
        <taxon>Ignelater</taxon>
    </lineage>
</organism>
<comment type="subcellular location">
    <subcellularLocation>
        <location evidence="9">Nucleus</location>
        <location evidence="9">Nuclear pore complex</location>
    </subcellularLocation>
    <subcellularLocation>
        <location evidence="9">Nucleus membrane</location>
    </subcellularLocation>
</comment>
<evidence type="ECO:0000313" key="11">
    <source>
        <dbReference type="Proteomes" id="UP000801492"/>
    </source>
</evidence>
<protein>
    <recommendedName>
        <fullName evidence="9">Nuclear pore complex protein</fullName>
    </recommendedName>
</protein>
<evidence type="ECO:0000256" key="9">
    <source>
        <dbReference type="RuleBase" id="RU365072"/>
    </source>
</evidence>
<comment type="similarity">
    <text evidence="1 9">Belongs to the nucleoporin Nup84/Nup107 family.</text>
</comment>
<evidence type="ECO:0000313" key="10">
    <source>
        <dbReference type="EMBL" id="KAF2900316.1"/>
    </source>
</evidence>
<dbReference type="Gene3D" id="1.10.3450.20">
    <property type="match status" value="1"/>
</dbReference>
<comment type="function">
    <text evidence="9">Functions as a component of the nuclear pore complex (NPC).</text>
</comment>
<keyword evidence="6 9" id="KW-0906">Nuclear pore complex</keyword>
<dbReference type="PANTHER" id="PTHR13003:SF2">
    <property type="entry name" value="NUCLEAR PORE COMPLEX PROTEIN NUP107"/>
    <property type="match status" value="1"/>
</dbReference>
<keyword evidence="5 9" id="KW-0811">Translocation</keyword>
<dbReference type="GO" id="GO:0000973">
    <property type="term" value="P:post-transcriptional tethering of RNA polymerase II gene DNA at nuclear periphery"/>
    <property type="evidence" value="ECO:0007669"/>
    <property type="project" value="TreeGrafter"/>
</dbReference>
<evidence type="ECO:0000256" key="5">
    <source>
        <dbReference type="ARBA" id="ARBA00023010"/>
    </source>
</evidence>
<keyword evidence="11" id="KW-1185">Reference proteome</keyword>
<dbReference type="Pfam" id="PF04121">
    <property type="entry name" value="Nup84_Nup100"/>
    <property type="match status" value="1"/>
</dbReference>
<evidence type="ECO:0000256" key="4">
    <source>
        <dbReference type="ARBA" id="ARBA00022927"/>
    </source>
</evidence>
<comment type="caution">
    <text evidence="10">The sequence shown here is derived from an EMBL/GenBank/DDBJ whole genome shotgun (WGS) entry which is preliminary data.</text>
</comment>
<dbReference type="GO" id="GO:0006606">
    <property type="term" value="P:protein import into nucleus"/>
    <property type="evidence" value="ECO:0007669"/>
    <property type="project" value="TreeGrafter"/>
</dbReference>
<dbReference type="AlphaFoldDB" id="A0A8K0GIA2"/>
<keyword evidence="2 9" id="KW-0813">Transport</keyword>
<dbReference type="FunFam" id="1.10.3450.20:FF:000001">
    <property type="entry name" value="Nuclear pore complex protein"/>
    <property type="match status" value="1"/>
</dbReference>